<accession>A0ABP0FXI7</accession>
<dbReference type="InterPro" id="IPR000832">
    <property type="entry name" value="GPCR_2_secretin-like"/>
</dbReference>
<evidence type="ECO:0000313" key="12">
    <source>
        <dbReference type="Proteomes" id="UP001642483"/>
    </source>
</evidence>
<evidence type="ECO:0000259" key="10">
    <source>
        <dbReference type="PROSITE" id="PS50227"/>
    </source>
</evidence>
<protein>
    <recommendedName>
        <fullName evidence="10">G-protein coupled receptors family 2 profile 1 domain-containing protein</fullName>
    </recommendedName>
</protein>
<dbReference type="PROSITE" id="PS50227">
    <property type="entry name" value="G_PROTEIN_RECEP_F2_3"/>
    <property type="match status" value="1"/>
</dbReference>
<dbReference type="EMBL" id="CAWYQH010000097">
    <property type="protein sequence ID" value="CAK8683457.1"/>
    <property type="molecule type" value="Genomic_DNA"/>
</dbReference>
<keyword evidence="5 9" id="KW-1133">Transmembrane helix</keyword>
<dbReference type="InterPro" id="IPR050332">
    <property type="entry name" value="GPCR_2"/>
</dbReference>
<evidence type="ECO:0000256" key="5">
    <source>
        <dbReference type="ARBA" id="ARBA00022989"/>
    </source>
</evidence>
<keyword evidence="4 9" id="KW-0812">Transmembrane</keyword>
<dbReference type="PROSITE" id="PS00649">
    <property type="entry name" value="G_PROTEIN_RECEP_F2_1"/>
    <property type="match status" value="1"/>
</dbReference>
<evidence type="ECO:0000313" key="11">
    <source>
        <dbReference type="EMBL" id="CAK8683457.1"/>
    </source>
</evidence>
<feature type="compositionally biased region" description="Polar residues" evidence="8">
    <location>
        <begin position="312"/>
        <end position="321"/>
    </location>
</feature>
<reference evidence="11 12" key="1">
    <citation type="submission" date="2024-02" db="EMBL/GenBank/DDBJ databases">
        <authorList>
            <person name="Daric V."/>
            <person name="Darras S."/>
        </authorList>
    </citation>
    <scope>NUCLEOTIDE SEQUENCE [LARGE SCALE GENOMIC DNA]</scope>
</reference>
<evidence type="ECO:0000256" key="8">
    <source>
        <dbReference type="SAM" id="MobiDB-lite"/>
    </source>
</evidence>
<comment type="similarity">
    <text evidence="2">Belongs to the G-protein coupled receptor 2 family.</text>
</comment>
<feature type="region of interest" description="Disordered" evidence="8">
    <location>
        <begin position="312"/>
        <end position="333"/>
    </location>
</feature>
<dbReference type="InterPro" id="IPR036445">
    <property type="entry name" value="GPCR_2_extracell_dom_sf"/>
</dbReference>
<comment type="subcellular location">
    <subcellularLocation>
        <location evidence="1">Cell membrane</location>
        <topology evidence="1">Multi-pass membrane protein</topology>
    </subcellularLocation>
</comment>
<comment type="caution">
    <text evidence="11">The sequence shown here is derived from an EMBL/GenBank/DDBJ whole genome shotgun (WGS) entry which is preliminary data.</text>
</comment>
<feature type="domain" description="G-protein coupled receptors family 2 profile 1" evidence="10">
    <location>
        <begin position="107"/>
        <end position="171"/>
    </location>
</feature>
<dbReference type="Pfam" id="PF02793">
    <property type="entry name" value="HRM"/>
    <property type="match status" value="1"/>
</dbReference>
<dbReference type="SUPFAM" id="SSF111418">
    <property type="entry name" value="Hormone receptor domain"/>
    <property type="match status" value="1"/>
</dbReference>
<evidence type="ECO:0000256" key="4">
    <source>
        <dbReference type="ARBA" id="ARBA00022692"/>
    </source>
</evidence>
<evidence type="ECO:0000256" key="9">
    <source>
        <dbReference type="SAM" id="Phobius"/>
    </source>
</evidence>
<keyword evidence="7" id="KW-0325">Glycoprotein</keyword>
<proteinExistence type="inferred from homology"/>
<keyword evidence="12" id="KW-1185">Reference proteome</keyword>
<dbReference type="PRINTS" id="PR00249">
    <property type="entry name" value="GPCRSECRETIN"/>
</dbReference>
<dbReference type="Proteomes" id="UP001642483">
    <property type="component" value="Unassembled WGS sequence"/>
</dbReference>
<keyword evidence="6 9" id="KW-0472">Membrane</keyword>
<evidence type="ECO:0000256" key="3">
    <source>
        <dbReference type="ARBA" id="ARBA00022475"/>
    </source>
</evidence>
<gene>
    <name evidence="11" type="ORF">CVLEPA_LOCUS14530</name>
</gene>
<dbReference type="PANTHER" id="PTHR45620:SF36">
    <property type="match status" value="1"/>
</dbReference>
<evidence type="ECO:0000256" key="1">
    <source>
        <dbReference type="ARBA" id="ARBA00004651"/>
    </source>
</evidence>
<dbReference type="SMART" id="SM00008">
    <property type="entry name" value="HormR"/>
    <property type="match status" value="1"/>
</dbReference>
<dbReference type="InterPro" id="IPR001879">
    <property type="entry name" value="GPCR_2_extracellular_dom"/>
</dbReference>
<evidence type="ECO:0000256" key="7">
    <source>
        <dbReference type="ARBA" id="ARBA00023180"/>
    </source>
</evidence>
<feature type="transmembrane region" description="Helical" evidence="9">
    <location>
        <begin position="214"/>
        <end position="243"/>
    </location>
</feature>
<name>A0ABP0FXI7_CLALP</name>
<keyword evidence="3" id="KW-1003">Cell membrane</keyword>
<organism evidence="11 12">
    <name type="scientific">Clavelina lepadiformis</name>
    <name type="common">Light-bulb sea squirt</name>
    <name type="synonym">Ascidia lepadiformis</name>
    <dbReference type="NCBI Taxonomy" id="159417"/>
    <lineage>
        <taxon>Eukaryota</taxon>
        <taxon>Metazoa</taxon>
        <taxon>Chordata</taxon>
        <taxon>Tunicata</taxon>
        <taxon>Ascidiacea</taxon>
        <taxon>Aplousobranchia</taxon>
        <taxon>Clavelinidae</taxon>
        <taxon>Clavelina</taxon>
    </lineage>
</organism>
<evidence type="ECO:0000256" key="6">
    <source>
        <dbReference type="ARBA" id="ARBA00023136"/>
    </source>
</evidence>
<evidence type="ECO:0000256" key="2">
    <source>
        <dbReference type="ARBA" id="ARBA00005314"/>
    </source>
</evidence>
<dbReference type="PANTHER" id="PTHR45620">
    <property type="entry name" value="PDF RECEPTOR-LIKE PROTEIN-RELATED"/>
    <property type="match status" value="1"/>
</dbReference>
<dbReference type="InterPro" id="IPR017983">
    <property type="entry name" value="GPCR_2_secretin-like_CS"/>
</dbReference>
<dbReference type="Gene3D" id="1.20.1070.10">
    <property type="entry name" value="Rhodopsin 7-helix transmembrane proteins"/>
    <property type="match status" value="1"/>
</dbReference>
<sequence>MSNISASAYPEKFLNLLEKEDSCKGALPWPFINNYALESQDEYNSYEQEYNYTEYTEDLYDENNTDYNYDSLAICSLKEVSQTGSKFKFLKTFSNAVFIDTAWDTICPGRFDGFMCWPHGRAQSLVEAPCPSVIPYGEDNLNGYQFCKSNGQWYQKDNETWSYWEDCNIYTAQSFVPISTIIGDSEINFILFINIMRILCSKLRAKTMQKKDKIVIRLALSILALGTLLGTQHTVFFFLSVTLASLDVDIKEVESFELVCISFQGAFTAILYCFRNSEVQTEVKKFWRTKNLTFAASAFKTCSLTRSCFSRMSTSLTSDSPPRTFLGKKSPKSDHCQDLAEGFIKQSNIESKGRNLNFSISKKPLL</sequence>